<protein>
    <submittedName>
        <fullName evidence="2">Uncharacterized protein</fullName>
    </submittedName>
</protein>
<reference evidence="2" key="1">
    <citation type="journal article" date="2021" name="Front. Microbiol.">
        <title>Comprehensive Comparative Genomics and Phenotyping of Methylobacterium Species.</title>
        <authorList>
            <person name="Alessa O."/>
            <person name="Ogura Y."/>
            <person name="Fujitani Y."/>
            <person name="Takami H."/>
            <person name="Hayashi T."/>
            <person name="Sahin N."/>
            <person name="Tani A."/>
        </authorList>
    </citation>
    <scope>NUCLEOTIDE SEQUENCE</scope>
    <source>
        <strain evidence="2">DSM 17168</strain>
    </source>
</reference>
<dbReference type="EMBL" id="BPQQ01000106">
    <property type="protein sequence ID" value="GJE04217.1"/>
    <property type="molecule type" value="Genomic_DNA"/>
</dbReference>
<organism evidence="2 3">
    <name type="scientific">Methylobacterium isbiliense</name>
    <dbReference type="NCBI Taxonomy" id="315478"/>
    <lineage>
        <taxon>Bacteria</taxon>
        <taxon>Pseudomonadati</taxon>
        <taxon>Pseudomonadota</taxon>
        <taxon>Alphaproteobacteria</taxon>
        <taxon>Hyphomicrobiales</taxon>
        <taxon>Methylobacteriaceae</taxon>
        <taxon>Methylobacterium</taxon>
    </lineage>
</organism>
<keyword evidence="1" id="KW-0812">Transmembrane</keyword>
<keyword evidence="3" id="KW-1185">Reference proteome</keyword>
<evidence type="ECO:0000313" key="3">
    <source>
        <dbReference type="Proteomes" id="UP001055153"/>
    </source>
</evidence>
<evidence type="ECO:0000256" key="1">
    <source>
        <dbReference type="SAM" id="Phobius"/>
    </source>
</evidence>
<reference evidence="2" key="2">
    <citation type="submission" date="2021-08" db="EMBL/GenBank/DDBJ databases">
        <authorList>
            <person name="Tani A."/>
            <person name="Ola A."/>
            <person name="Ogura Y."/>
            <person name="Katsura K."/>
            <person name="Hayashi T."/>
        </authorList>
    </citation>
    <scope>NUCLEOTIDE SEQUENCE</scope>
    <source>
        <strain evidence="2">DSM 17168</strain>
    </source>
</reference>
<comment type="caution">
    <text evidence="2">The sequence shown here is derived from an EMBL/GenBank/DDBJ whole genome shotgun (WGS) entry which is preliminary data.</text>
</comment>
<proteinExistence type="predicted"/>
<accession>A0ABQ4SLW6</accession>
<feature type="transmembrane region" description="Helical" evidence="1">
    <location>
        <begin position="66"/>
        <end position="92"/>
    </location>
</feature>
<keyword evidence="1" id="KW-1133">Transmembrane helix</keyword>
<sequence>MATLTSDRTSAGTGLNTPLNLVATGWGLTSALVGLFVVCFALSFVWPAGGGSHAWIRLFATNPDNVLRTLVEGILGSAAAAWLTAMLFVPVYNRLADR</sequence>
<dbReference type="RefSeq" id="WP_238241579.1">
    <property type="nucleotide sequence ID" value="NZ_BPQQ01000106.1"/>
</dbReference>
<dbReference type="Proteomes" id="UP001055153">
    <property type="component" value="Unassembled WGS sequence"/>
</dbReference>
<keyword evidence="1" id="KW-0472">Membrane</keyword>
<gene>
    <name evidence="2" type="ORF">GMJLKIPL_6178</name>
</gene>
<feature type="transmembrane region" description="Helical" evidence="1">
    <location>
        <begin position="21"/>
        <end position="46"/>
    </location>
</feature>
<name>A0ABQ4SLW6_9HYPH</name>
<evidence type="ECO:0000313" key="2">
    <source>
        <dbReference type="EMBL" id="GJE04217.1"/>
    </source>
</evidence>